<evidence type="ECO:0000256" key="1">
    <source>
        <dbReference type="SAM" id="MobiDB-lite"/>
    </source>
</evidence>
<dbReference type="InterPro" id="IPR001810">
    <property type="entry name" value="F-box_dom"/>
</dbReference>
<keyword evidence="4" id="KW-1185">Reference proteome</keyword>
<organism evidence="3 4">
    <name type="scientific">Paraconiothyrium brasiliense</name>
    <dbReference type="NCBI Taxonomy" id="300254"/>
    <lineage>
        <taxon>Eukaryota</taxon>
        <taxon>Fungi</taxon>
        <taxon>Dikarya</taxon>
        <taxon>Ascomycota</taxon>
        <taxon>Pezizomycotina</taxon>
        <taxon>Dothideomycetes</taxon>
        <taxon>Pleosporomycetidae</taxon>
        <taxon>Pleosporales</taxon>
        <taxon>Massarineae</taxon>
        <taxon>Didymosphaeriaceae</taxon>
        <taxon>Paraconiothyrium</taxon>
    </lineage>
</organism>
<dbReference type="PROSITE" id="PS50181">
    <property type="entry name" value="FBOX"/>
    <property type="match status" value="1"/>
</dbReference>
<proteinExistence type="predicted"/>
<feature type="compositionally biased region" description="Basic residues" evidence="1">
    <location>
        <begin position="622"/>
        <end position="676"/>
    </location>
</feature>
<name>A0ABR3QLV7_9PLEO</name>
<feature type="region of interest" description="Disordered" evidence="1">
    <location>
        <begin position="1140"/>
        <end position="1174"/>
    </location>
</feature>
<dbReference type="Proteomes" id="UP001521785">
    <property type="component" value="Unassembled WGS sequence"/>
</dbReference>
<comment type="caution">
    <text evidence="3">The sequence shown here is derived from an EMBL/GenBank/DDBJ whole genome shotgun (WGS) entry which is preliminary data.</text>
</comment>
<feature type="region of interest" description="Disordered" evidence="1">
    <location>
        <begin position="742"/>
        <end position="762"/>
    </location>
</feature>
<sequence>MLWNCARLLRRKVVITRNFNPDLVQHRDLCPISFQPIDPLHFTYRHFEMDSFPQELIDRITSFLAYNDLKNTLLVSRKFQYAAERASGEFAFFAFRKHTPDEQQDFLSKFGGGGRRFRYLRDVHVRTSVPPLIDSSAPLEEAGPCRESIEELFQRDVMFSEQIKGVWNTLHEAEQTQTDGAGRIQIRMFTPTQFISDDDEDSGKTRKLDLRVIIDLASKLPNLEYLGCKIGTYEWADSRDAIREHFMLDYLGCRRDTRIDFATAVRSTSLPATLKYVQLDFINKIDESLQEQSKRLPNLVGSMAFDPFSSSLRLLSYSLRRMNLHVVADKSLFLPSGDDLPPSWPNLEFLTILFHICSPSGEWYFEGPLGEDDDDDDNDANHQIAEDHVYPPFEDDIDEKEEWCYREGVDTPEPECTFRVVPREEQLVPFLEAFAQAAANMPRLLEAWLWAPMRFSPEGLEEEDDEDIMEQYSENVCGWGLKYDAPGGCSTDGVTLTTTRRIKWRVGSWRPNANLHQYFRSIGEQYYGPLLEETWHEVGQVETLLRRDWFNEGEEFGTLMLTITGSSGATHPTQDDCSANFNTIVSTCIDHSYLRGGDLVASEIAYSIAIISNDLSHQDKRVRARARGGRASNKRPAAKRPKAKRPTSKQKITKHPASKQPTSKKRPGKRPTKSRSRAGPTKTSTNKYTPTPSKPVKLKPLKTCKQLHVELAQEEQRLARAGGLEKRFDSAHFPLPELVTRAKKGKGRAEAKGKKTSGVKTSEPCSAAGFKSNRYQPFSLEIDENKLLPVFGYKKEVDCANYEWFKGVPGLKQGTKDEKGQYKYDTEHVLEWNTIAQFFDIFLDKKFAKDKISNADPKNDIESAHGVKGRRKEDFCAAWRTTWGSWPKDQGFKLDKNDPSRSPFEHIADVYPSAKPPYKREEFTGLQKSLNQLKLRFFKWNDKPEEFDDGWVPVPSQLYNEKMSAAGTPQKGSLGDQVLNDPGAALLRLRNVVGVRMYLNDKKVRKAMRDVKIRLQDRFDELERALADPKNARSIVSSGSERLGTQETTRTLHPWKILNLGALWDEYMNEKWEMAGRHEQFVSKWEGKLRKRYCLAKHRNDAKIGPKDSKEEQHRKQVTADLCPKLQKFTVARKNAMSTKFSAPWKASTRTQRPKNDAIFQPDRPNEEQGQSSG</sequence>
<protein>
    <recommendedName>
        <fullName evidence="2">F-box domain-containing protein</fullName>
    </recommendedName>
</protein>
<evidence type="ECO:0000259" key="2">
    <source>
        <dbReference type="PROSITE" id="PS50181"/>
    </source>
</evidence>
<accession>A0ABR3QLV7</accession>
<gene>
    <name evidence="3" type="ORF">SLS60_010743</name>
</gene>
<feature type="region of interest" description="Disordered" evidence="1">
    <location>
        <begin position="618"/>
        <end position="698"/>
    </location>
</feature>
<dbReference type="EMBL" id="JAKJXO020000019">
    <property type="protein sequence ID" value="KAL1593136.1"/>
    <property type="molecule type" value="Genomic_DNA"/>
</dbReference>
<feature type="compositionally biased region" description="Polar residues" evidence="1">
    <location>
        <begin position="681"/>
        <end position="691"/>
    </location>
</feature>
<evidence type="ECO:0000313" key="3">
    <source>
        <dbReference type="EMBL" id="KAL1593136.1"/>
    </source>
</evidence>
<feature type="domain" description="F-box" evidence="2">
    <location>
        <begin position="46"/>
        <end position="98"/>
    </location>
</feature>
<evidence type="ECO:0000313" key="4">
    <source>
        <dbReference type="Proteomes" id="UP001521785"/>
    </source>
</evidence>
<reference evidence="3 4" key="1">
    <citation type="submission" date="2024-02" db="EMBL/GenBank/DDBJ databases">
        <title>De novo assembly and annotation of 12 fungi associated with fruit tree decline syndrome in Ontario, Canada.</title>
        <authorList>
            <person name="Sulman M."/>
            <person name="Ellouze W."/>
            <person name="Ilyukhin E."/>
        </authorList>
    </citation>
    <scope>NUCLEOTIDE SEQUENCE [LARGE SCALE GENOMIC DNA]</scope>
    <source>
        <strain evidence="3 4">M42-189</strain>
    </source>
</reference>